<dbReference type="GO" id="GO:0004060">
    <property type="term" value="F:arylamine N-acetyltransferase activity"/>
    <property type="evidence" value="ECO:0007669"/>
    <property type="project" value="UniProtKB-EC"/>
</dbReference>
<dbReference type="EMBL" id="FR907243">
    <property type="protein sequence ID" value="CDQ86341.1"/>
    <property type="molecule type" value="Genomic_DNA"/>
</dbReference>
<dbReference type="AlphaFoldDB" id="A0A060Y3P7"/>
<dbReference type="STRING" id="8022.A0A060Y3P7"/>
<dbReference type="PANTHER" id="PTHR11786:SF8">
    <property type="entry name" value="ARYLAMINE N-ACETYLTRANSFERASE 1"/>
    <property type="match status" value="1"/>
</dbReference>
<evidence type="ECO:0000313" key="8">
    <source>
        <dbReference type="Proteomes" id="UP000193380"/>
    </source>
</evidence>
<dbReference type="PANTHER" id="PTHR11786">
    <property type="entry name" value="N-HYDROXYARYLAMINE O-ACETYLTRANSFERASE"/>
    <property type="match status" value="1"/>
</dbReference>
<keyword evidence="3 5" id="KW-0808">Transferase</keyword>
<reference evidence="7" key="4">
    <citation type="submission" date="2025-05" db="UniProtKB">
        <authorList>
            <consortium name="Ensembl"/>
        </authorList>
    </citation>
    <scope>IDENTIFICATION</scope>
</reference>
<evidence type="ECO:0000256" key="3">
    <source>
        <dbReference type="ARBA" id="ARBA00022679"/>
    </source>
</evidence>
<accession>A0A060Y3P7</accession>
<keyword evidence="9" id="KW-1185">Reference proteome</keyword>
<evidence type="ECO:0000313" key="6">
    <source>
        <dbReference type="EMBL" id="CDQ86341.1"/>
    </source>
</evidence>
<name>A0A060Y3P7_ONCMY</name>
<dbReference type="PaxDb" id="8022-A0A060Y3P7"/>
<dbReference type="EC" id="2.3.1.5" evidence="2"/>
<comment type="similarity">
    <text evidence="1 5">Belongs to the arylamine N-acetyltransferase family.</text>
</comment>
<dbReference type="Gene3D" id="3.30.2140.20">
    <property type="match status" value="1"/>
</dbReference>
<dbReference type="GeneTree" id="ENSGT00390000012054"/>
<dbReference type="GeneID" id="110526592"/>
<gene>
    <name evidence="7" type="primary">LOC110526592</name>
    <name evidence="6" type="ORF">GSONMT00028695001</name>
</gene>
<sequence length="290" mass="32763">MNLEEYFKRIGFNGPFSKPDLETLNQVHKHHVMSIPFENLSIHCGEKITMDHELIFNKIVRSNRGGWCCENNLLFAWVLKEMGYNPVTLGSRVYNNTINQFGPTDSHLINKVVIDGTAYIADVSFGVSSQIWHPLELVSGKDQPQSPGVFRLIQDGDLWTLEKTGRKPLVLNEAFANSPLVDKSPTKKIYGFTLVPRGFDHFLETSHCLQTDPKSLFTNKSICSLQTATGFRALIGWTFSEVTYNNQDGFDVLDMKDISDDDVDKVLKEMFNVLLANKLVPINNKAGYTI</sequence>
<reference evidence="6" key="1">
    <citation type="journal article" date="2014" name="Nat. Commun.">
        <title>The rainbow trout genome provides novel insights into evolution after whole-genome duplication in vertebrates.</title>
        <authorList>
            <person name="Berthelot C."/>
            <person name="Brunet F."/>
            <person name="Chalopin D."/>
            <person name="Juanchich A."/>
            <person name="Bernard M."/>
            <person name="Noel B."/>
            <person name="Bento P."/>
            <person name="Da Silva C."/>
            <person name="Labadie K."/>
            <person name="Alberti A."/>
            <person name="Aury J.M."/>
            <person name="Louis A."/>
            <person name="Dehais P."/>
            <person name="Bardou P."/>
            <person name="Montfort J."/>
            <person name="Klopp C."/>
            <person name="Cabau C."/>
            <person name="Gaspin C."/>
            <person name="Thorgaard G.H."/>
            <person name="Boussaha M."/>
            <person name="Quillet E."/>
            <person name="Guyomard R."/>
            <person name="Galiana D."/>
            <person name="Bobe J."/>
            <person name="Volff J.N."/>
            <person name="Genet C."/>
            <person name="Wincker P."/>
            <person name="Jaillon O."/>
            <person name="Roest Crollius H."/>
            <person name="Guiguen Y."/>
        </authorList>
    </citation>
    <scope>NUCLEOTIDE SEQUENCE [LARGE SCALE GENOMIC DNA]</scope>
</reference>
<dbReference type="InterPro" id="IPR038765">
    <property type="entry name" value="Papain-like_cys_pep_sf"/>
</dbReference>
<dbReference type="InterPro" id="IPR001447">
    <property type="entry name" value="Arylamine_N-AcTrfase"/>
</dbReference>
<evidence type="ECO:0000313" key="7">
    <source>
        <dbReference type="Ensembl" id="ENSOMYP00000083573.1"/>
    </source>
</evidence>
<proteinExistence type="inferred from homology"/>
<keyword evidence="4 5" id="KW-0012">Acyltransferase</keyword>
<dbReference type="Pfam" id="PF00797">
    <property type="entry name" value="Acetyltransf_2"/>
    <property type="match status" value="1"/>
</dbReference>
<organism evidence="6 8">
    <name type="scientific">Oncorhynchus mykiss</name>
    <name type="common">Rainbow trout</name>
    <name type="synonym">Salmo gairdneri</name>
    <dbReference type="NCBI Taxonomy" id="8022"/>
    <lineage>
        <taxon>Eukaryota</taxon>
        <taxon>Metazoa</taxon>
        <taxon>Chordata</taxon>
        <taxon>Craniata</taxon>
        <taxon>Vertebrata</taxon>
        <taxon>Euteleostomi</taxon>
        <taxon>Actinopterygii</taxon>
        <taxon>Neopterygii</taxon>
        <taxon>Teleostei</taxon>
        <taxon>Protacanthopterygii</taxon>
        <taxon>Salmoniformes</taxon>
        <taxon>Salmonidae</taxon>
        <taxon>Salmoninae</taxon>
        <taxon>Oncorhynchus</taxon>
    </lineage>
</organism>
<dbReference type="OrthoDB" id="10260017at2759"/>
<dbReference type="RefSeq" id="XP_021463364.1">
    <property type="nucleotide sequence ID" value="XM_021607689.2"/>
</dbReference>
<dbReference type="FunFam" id="3.30.2140.20:FF:000001">
    <property type="entry name" value="Arylamine N-acetyltransferase 1"/>
    <property type="match status" value="1"/>
</dbReference>
<evidence type="ECO:0000313" key="9">
    <source>
        <dbReference type="Proteomes" id="UP000694395"/>
    </source>
</evidence>
<dbReference type="Ensembl" id="ENSOMYT00000091024.2">
    <property type="protein sequence ID" value="ENSOMYP00000083573.1"/>
    <property type="gene ID" value="ENSOMYG00000038543.2"/>
</dbReference>
<dbReference type="KEGG" id="omy:110526592"/>
<evidence type="ECO:0000256" key="5">
    <source>
        <dbReference type="RuleBase" id="RU003452"/>
    </source>
</evidence>
<reference evidence="6" key="2">
    <citation type="submission" date="2014-03" db="EMBL/GenBank/DDBJ databases">
        <authorList>
            <person name="Genoscope - CEA"/>
        </authorList>
    </citation>
    <scope>NUCLEOTIDE SEQUENCE</scope>
</reference>
<dbReference type="Proteomes" id="UP000694395">
    <property type="component" value="Chromosome 6"/>
</dbReference>
<dbReference type="Proteomes" id="UP000193380">
    <property type="component" value="Unassembled WGS sequence"/>
</dbReference>
<protein>
    <recommendedName>
        <fullName evidence="2">arylamine N-acetyltransferase</fullName>
        <ecNumber evidence="2">2.3.1.5</ecNumber>
    </recommendedName>
</protein>
<reference evidence="7 9" key="3">
    <citation type="submission" date="2020-07" db="EMBL/GenBank/DDBJ databases">
        <title>A long reads based de novo assembly of the rainbow trout Arlee double haploid line genome.</title>
        <authorList>
            <person name="Gao G."/>
            <person name="Palti Y."/>
        </authorList>
    </citation>
    <scope>NUCLEOTIDE SEQUENCE [LARGE SCALE GENOMIC DNA]</scope>
</reference>
<dbReference type="InterPro" id="IPR053710">
    <property type="entry name" value="Arylamine_NAT_domain_sf"/>
</dbReference>
<evidence type="ECO:0000256" key="1">
    <source>
        <dbReference type="ARBA" id="ARBA00006547"/>
    </source>
</evidence>
<evidence type="ECO:0000256" key="4">
    <source>
        <dbReference type="ARBA" id="ARBA00023315"/>
    </source>
</evidence>
<dbReference type="SUPFAM" id="SSF54001">
    <property type="entry name" value="Cysteine proteinases"/>
    <property type="match status" value="1"/>
</dbReference>
<evidence type="ECO:0000256" key="2">
    <source>
        <dbReference type="ARBA" id="ARBA00012701"/>
    </source>
</evidence>
<dbReference type="PRINTS" id="PR01543">
    <property type="entry name" value="ANATRNSFRASE"/>
</dbReference>